<dbReference type="RefSeq" id="WP_048118007.1">
    <property type="nucleotide sequence ID" value="NZ_CP009520.1"/>
</dbReference>
<feature type="transmembrane region" description="Helical" evidence="1">
    <location>
        <begin position="55"/>
        <end position="76"/>
    </location>
</feature>
<name>A0A0E3LGP6_9EURY</name>
<evidence type="ECO:0000313" key="4">
    <source>
        <dbReference type="Proteomes" id="UP000033096"/>
    </source>
</evidence>
<organism evidence="3 4">
    <name type="scientific">Methanosarcina vacuolata Z-761</name>
    <dbReference type="NCBI Taxonomy" id="1434123"/>
    <lineage>
        <taxon>Archaea</taxon>
        <taxon>Methanobacteriati</taxon>
        <taxon>Methanobacteriota</taxon>
        <taxon>Stenosarchaea group</taxon>
        <taxon>Methanomicrobia</taxon>
        <taxon>Methanosarcinales</taxon>
        <taxon>Methanosarcinaceae</taxon>
        <taxon>Methanosarcina</taxon>
    </lineage>
</organism>
<dbReference type="Pfam" id="PF18902">
    <property type="entry name" value="DUF5658"/>
    <property type="match status" value="1"/>
</dbReference>
<accession>A0A0E3LGP6</accession>
<keyword evidence="1" id="KW-1133">Transmembrane helix</keyword>
<dbReference type="KEGG" id="mvc:MSVAZ_0617"/>
<dbReference type="InterPro" id="IPR043717">
    <property type="entry name" value="DUF5658"/>
</dbReference>
<dbReference type="HOGENOM" id="CLU_150433_0_0_2"/>
<proteinExistence type="predicted"/>
<reference evidence="3 4" key="1">
    <citation type="submission" date="2014-07" db="EMBL/GenBank/DDBJ databases">
        <title>Methanogenic archaea and the global carbon cycle.</title>
        <authorList>
            <person name="Henriksen J.R."/>
            <person name="Luke J."/>
            <person name="Reinhart S."/>
            <person name="Benedict M.N."/>
            <person name="Youngblut N.D."/>
            <person name="Metcalf M.E."/>
            <person name="Whitaker R.J."/>
            <person name="Metcalf W.W."/>
        </authorList>
    </citation>
    <scope>NUCLEOTIDE SEQUENCE [LARGE SCALE GENOMIC DNA]</scope>
    <source>
        <strain evidence="3 4">Z-761</strain>
    </source>
</reference>
<dbReference type="GeneID" id="24808997"/>
<evidence type="ECO:0000256" key="1">
    <source>
        <dbReference type="SAM" id="Phobius"/>
    </source>
</evidence>
<feature type="transmembrane region" description="Helical" evidence="1">
    <location>
        <begin position="21"/>
        <end position="40"/>
    </location>
</feature>
<evidence type="ECO:0000259" key="2">
    <source>
        <dbReference type="Pfam" id="PF18902"/>
    </source>
</evidence>
<protein>
    <recommendedName>
        <fullName evidence="2">DUF5658 domain-containing protein</fullName>
    </recommendedName>
</protein>
<dbReference type="Proteomes" id="UP000033096">
    <property type="component" value="Chromosome"/>
</dbReference>
<feature type="domain" description="DUF5658" evidence="2">
    <location>
        <begin position="20"/>
        <end position="106"/>
    </location>
</feature>
<feature type="transmembrane region" description="Helical" evidence="1">
    <location>
        <begin position="88"/>
        <end position="108"/>
    </location>
</feature>
<keyword evidence="4" id="KW-1185">Reference proteome</keyword>
<keyword evidence="1" id="KW-0472">Membrane</keyword>
<keyword evidence="1" id="KW-0812">Transmembrane</keyword>
<gene>
    <name evidence="3" type="ORF">MSVAZ_0617</name>
</gene>
<sequence>MEVYSTRGSFSSYLYEIRFIILFYVIGDWVSTVCALSQGTEYNPVPAMILENYGIYHLLLVKVGFIFLLFYTAPMIKSSGKKWNLTKHIIESVGVFVTANNLMVVWYGNSLIQAIGLV</sequence>
<dbReference type="AlphaFoldDB" id="A0A0E3LGP6"/>
<evidence type="ECO:0000313" key="3">
    <source>
        <dbReference type="EMBL" id="AKB42886.1"/>
    </source>
</evidence>
<dbReference type="PATRIC" id="fig|1434123.4.peg.694"/>
<dbReference type="EMBL" id="CP009520">
    <property type="protein sequence ID" value="AKB42886.1"/>
    <property type="molecule type" value="Genomic_DNA"/>
</dbReference>